<protein>
    <submittedName>
        <fullName evidence="1">Uncharacterized protein</fullName>
    </submittedName>
</protein>
<reference evidence="1 2" key="1">
    <citation type="submission" date="2020-08" db="EMBL/GenBank/DDBJ databases">
        <title>The Agave Microbiome: Exploring the role of microbial communities in plant adaptations to desert environments.</title>
        <authorList>
            <person name="Partida-Martinez L.P."/>
        </authorList>
    </citation>
    <scope>NUCLEOTIDE SEQUENCE [LARGE SCALE GENOMIC DNA]</scope>
    <source>
        <strain evidence="1 2">AT3.9</strain>
    </source>
</reference>
<dbReference type="EMBL" id="JACHWB010000004">
    <property type="protein sequence ID" value="MBB3020397.1"/>
    <property type="molecule type" value="Genomic_DNA"/>
</dbReference>
<evidence type="ECO:0000313" key="2">
    <source>
        <dbReference type="Proteomes" id="UP000532010"/>
    </source>
</evidence>
<sequence length="328" mass="34563">MSSPQQAGAMDARTVQALQQAADQVVHAAITRGTPPLTPPRNEPEIVACFVIDGLAAIQSAWDALLKPSGVLVGMTGVFCHLKPMVSFRHGARPDATCELADLLIVHDDGFATRRGGPAGPTFIPRTRRAVLVQAKKNKTGVVRAPDPTQLHLYRTWPRFTLEGTAYSIGSPGTAEPGGRYGLIRTGGRRRPGAAWHAVQPAPAMDALTGPTLGGYMARMVGGWPRAGRPAQPGGSDDWSRLVDLLLAPAVDDGFNIRGHGIGSRRSHRLAAFASVPRPGGSWQPAGPGQPLSLLVASGPPLLRLGFGDVGRGRPRISTIHIRTASEG</sequence>
<dbReference type="RefSeq" id="WP_183452335.1">
    <property type="nucleotide sequence ID" value="NZ_JACHWB010000004.1"/>
</dbReference>
<gene>
    <name evidence="1" type="ORF">FHR70_003478</name>
</gene>
<dbReference type="Proteomes" id="UP000532010">
    <property type="component" value="Unassembled WGS sequence"/>
</dbReference>
<proteinExistence type="predicted"/>
<comment type="caution">
    <text evidence="1">The sequence shown here is derived from an EMBL/GenBank/DDBJ whole genome shotgun (WGS) entry which is preliminary data.</text>
</comment>
<evidence type="ECO:0000313" key="1">
    <source>
        <dbReference type="EMBL" id="MBB3020397.1"/>
    </source>
</evidence>
<organism evidence="1 2">
    <name type="scientific">Microvirga lupini</name>
    <dbReference type="NCBI Taxonomy" id="420324"/>
    <lineage>
        <taxon>Bacteria</taxon>
        <taxon>Pseudomonadati</taxon>
        <taxon>Pseudomonadota</taxon>
        <taxon>Alphaproteobacteria</taxon>
        <taxon>Hyphomicrobiales</taxon>
        <taxon>Methylobacteriaceae</taxon>
        <taxon>Microvirga</taxon>
    </lineage>
</organism>
<accession>A0A7W4VNF7</accession>
<dbReference type="AlphaFoldDB" id="A0A7W4VNF7"/>
<keyword evidence="2" id="KW-1185">Reference proteome</keyword>
<name>A0A7W4VNF7_9HYPH</name>